<dbReference type="Proteomes" id="UP000233551">
    <property type="component" value="Unassembled WGS sequence"/>
</dbReference>
<feature type="signal peptide" evidence="2">
    <location>
        <begin position="1"/>
        <end position="18"/>
    </location>
</feature>
<feature type="region of interest" description="Disordered" evidence="1">
    <location>
        <begin position="89"/>
        <end position="126"/>
    </location>
</feature>
<comment type="caution">
    <text evidence="3">The sequence shown here is derived from an EMBL/GenBank/DDBJ whole genome shotgun (WGS) entry which is preliminary data.</text>
</comment>
<dbReference type="EMBL" id="PGOL01001479">
    <property type="protein sequence ID" value="PKI57886.1"/>
    <property type="molecule type" value="Genomic_DNA"/>
</dbReference>
<reference evidence="3 4" key="1">
    <citation type="submission" date="2017-11" db="EMBL/GenBank/DDBJ databases">
        <title>De-novo sequencing of pomegranate (Punica granatum L.) genome.</title>
        <authorList>
            <person name="Akparov Z."/>
            <person name="Amiraslanov A."/>
            <person name="Hajiyeva S."/>
            <person name="Abbasov M."/>
            <person name="Kaur K."/>
            <person name="Hamwieh A."/>
            <person name="Solovyev V."/>
            <person name="Salamov A."/>
            <person name="Braich B."/>
            <person name="Kosarev P."/>
            <person name="Mahmoud A."/>
            <person name="Hajiyev E."/>
            <person name="Babayeva S."/>
            <person name="Izzatullayeva V."/>
            <person name="Mammadov A."/>
            <person name="Mammadov A."/>
            <person name="Sharifova S."/>
            <person name="Ojaghi J."/>
            <person name="Eynullazada K."/>
            <person name="Bayramov B."/>
            <person name="Abdulazimova A."/>
            <person name="Shahmuradov I."/>
        </authorList>
    </citation>
    <scope>NUCLEOTIDE SEQUENCE [LARGE SCALE GENOMIC DNA]</scope>
    <source>
        <strain evidence="4">cv. AG2017</strain>
        <tissue evidence="3">Leaf</tissue>
    </source>
</reference>
<dbReference type="AlphaFoldDB" id="A0A2I0JQY3"/>
<proteinExistence type="predicted"/>
<gene>
    <name evidence="3" type="ORF">CRG98_021725</name>
</gene>
<keyword evidence="4" id="KW-1185">Reference proteome</keyword>
<accession>A0A2I0JQY3</accession>
<protein>
    <recommendedName>
        <fullName evidence="5">Secreted protein</fullName>
    </recommendedName>
</protein>
<feature type="chain" id="PRO_5014141645" description="Secreted protein" evidence="2">
    <location>
        <begin position="19"/>
        <end position="126"/>
    </location>
</feature>
<evidence type="ECO:0000256" key="1">
    <source>
        <dbReference type="SAM" id="MobiDB-lite"/>
    </source>
</evidence>
<keyword evidence="2" id="KW-0732">Signal</keyword>
<name>A0A2I0JQY3_PUNGR</name>
<sequence>MHRRIALWIVGCSSACSAGLRDTQALTWWTYRKHERLRGGFARTRRLPGGRCRVFESLLGGFARCTGACPMSCMMHCIMKWCMLNEKGVPHRRAPPSSKYKERVRDKFSGKPELAHRSSPGANVPL</sequence>
<evidence type="ECO:0000256" key="2">
    <source>
        <dbReference type="SAM" id="SignalP"/>
    </source>
</evidence>
<organism evidence="3 4">
    <name type="scientific">Punica granatum</name>
    <name type="common">Pomegranate</name>
    <dbReference type="NCBI Taxonomy" id="22663"/>
    <lineage>
        <taxon>Eukaryota</taxon>
        <taxon>Viridiplantae</taxon>
        <taxon>Streptophyta</taxon>
        <taxon>Embryophyta</taxon>
        <taxon>Tracheophyta</taxon>
        <taxon>Spermatophyta</taxon>
        <taxon>Magnoliopsida</taxon>
        <taxon>eudicotyledons</taxon>
        <taxon>Gunneridae</taxon>
        <taxon>Pentapetalae</taxon>
        <taxon>rosids</taxon>
        <taxon>malvids</taxon>
        <taxon>Myrtales</taxon>
        <taxon>Lythraceae</taxon>
        <taxon>Punica</taxon>
    </lineage>
</organism>
<feature type="compositionally biased region" description="Basic and acidic residues" evidence="1">
    <location>
        <begin position="99"/>
        <end position="116"/>
    </location>
</feature>
<evidence type="ECO:0008006" key="5">
    <source>
        <dbReference type="Google" id="ProtNLM"/>
    </source>
</evidence>
<evidence type="ECO:0000313" key="4">
    <source>
        <dbReference type="Proteomes" id="UP000233551"/>
    </source>
</evidence>
<evidence type="ECO:0000313" key="3">
    <source>
        <dbReference type="EMBL" id="PKI57886.1"/>
    </source>
</evidence>